<reference evidence="4" key="3">
    <citation type="submission" date="2020-12" db="UniProtKB">
        <authorList>
            <consortium name="EnsemblPlants"/>
        </authorList>
    </citation>
    <scope>IDENTIFICATION</scope>
</reference>
<dbReference type="EnsemblPlants" id="Pp3c4_16750V3.2">
    <property type="protein sequence ID" value="Pp3c4_16750V3.2"/>
    <property type="gene ID" value="Pp3c4_16750"/>
</dbReference>
<protein>
    <recommendedName>
        <fullName evidence="2">Glycosyltransferase 2-like domain-containing protein</fullName>
    </recommendedName>
</protein>
<dbReference type="OrthoDB" id="2020070at2759"/>
<gene>
    <name evidence="4" type="primary">LOC112281015</name>
    <name evidence="3" type="ORF">PHYPA_006322</name>
</gene>
<sequence>MLPLLRSGSNMRLCADSDDMKSSSMATASMAVKALPDVSEATSPKGRHLSRSSAWKIHSSLRLAVLLTGLQFSFVIYATCLLYWLNPIPDFSTSTSMFDDDSSHNPLSAVTQGVVPRKGLQEVPQEPKSAVCEAENIPFDQMKSNKTQLIEKKTSLFREIMEFQQQKRGCETLDELMKLPSTGGGAKVTVILNHFQRKTLCAQLDALLEQTLPVHEVWVVAFGSPQTDKLRAIVEAYNDTRINIIESKYDYRYYGRFQLALQSQGADFVYLLDDDMIPGKKVLQILAHIAGTEKYRNSVLGYIGRILPLRQKDFSFPSYRKSNSKEAGLYLPDPAYDIIVDRIVKVDFLSSGWFLSADLVKAIFIETPATFTTGEDLHLSYQLQKYYGHGSYVVPVDPKDMQTWADKDHRLAQVSETTVIHPHVVEVRDNQWWRYFSRGYITQWAEMNPQVSDAFFYAHSIDDVKDMAPLLLKYRTTVGRKAYLVISGGQFCRCEDAAQVLGWSPASCKDRRFKVFDLEVGSIHRTFVETPIIQEVSAGMRGLIQMHSPTLLITVNDLPTAVLEALKLATRQVPSNTTLVQIPRSSFSHALWMTSVSPAALRSWSKMRIRINIITQNRPNSLTRLLQSLTNAFYIGDTIDISFNMDSAVDNPTLNMVDSFDWPHGKKIVRRRIIQGGLIRAVSESWYPASNDEFGLLLEDDIEVSPYYYMWLKYALMQYYYNPNVHLPELNSIALYTPRVVEVVKERPHWNATDFFSPVHPNTPYLHQLPCSWGALFMPARWREFYKYMGMRFTEDAKSNPVQIPKSRTNGWQASWKKFLIDMMYLRGYVTLYPNFPNQTSFSTNHMEPGAHIGANENKLQHDPMDFIVPLLQEDFVPMLPNGKLPAASKLPVINLFNQAASLRGLKAAGAKLKQDVLDCNVTHVVMADDKTGEPLSCRLF</sequence>
<dbReference type="SUPFAM" id="SSF53448">
    <property type="entry name" value="Nucleotide-diphospho-sugar transferases"/>
    <property type="match status" value="2"/>
</dbReference>
<dbReference type="KEGG" id="ppp:112281015"/>
<dbReference type="STRING" id="3218.A0A2K1KNR5"/>
<evidence type="ECO:0000313" key="3">
    <source>
        <dbReference type="EMBL" id="PNR55425.1"/>
    </source>
</evidence>
<dbReference type="Gramene" id="Pp3c4_16750V3.1">
    <property type="protein sequence ID" value="Pp3c4_16750V3.1"/>
    <property type="gene ID" value="Pp3c4_16750"/>
</dbReference>
<evidence type="ECO:0000313" key="5">
    <source>
        <dbReference type="Proteomes" id="UP000006727"/>
    </source>
</evidence>
<dbReference type="EnsemblPlants" id="Pp3c4_16750V3.1">
    <property type="protein sequence ID" value="Pp3c4_16750V3.1"/>
    <property type="gene ID" value="Pp3c4_16750"/>
</dbReference>
<dbReference type="InterPro" id="IPR029044">
    <property type="entry name" value="Nucleotide-diphossugar_trans"/>
</dbReference>
<feature type="transmembrane region" description="Helical" evidence="1">
    <location>
        <begin position="61"/>
        <end position="85"/>
    </location>
</feature>
<dbReference type="PANTHER" id="PTHR33604">
    <property type="entry name" value="OSJNBA0004B13.7 PROTEIN"/>
    <property type="match status" value="1"/>
</dbReference>
<organism evidence="3">
    <name type="scientific">Physcomitrium patens</name>
    <name type="common">Spreading-leaved earth moss</name>
    <name type="synonym">Physcomitrella patens</name>
    <dbReference type="NCBI Taxonomy" id="3218"/>
    <lineage>
        <taxon>Eukaryota</taxon>
        <taxon>Viridiplantae</taxon>
        <taxon>Streptophyta</taxon>
        <taxon>Embryophyta</taxon>
        <taxon>Bryophyta</taxon>
        <taxon>Bryophytina</taxon>
        <taxon>Bryopsida</taxon>
        <taxon>Funariidae</taxon>
        <taxon>Funariales</taxon>
        <taxon>Funariaceae</taxon>
        <taxon>Physcomitrium</taxon>
    </lineage>
</organism>
<keyword evidence="1" id="KW-1133">Transmembrane helix</keyword>
<dbReference type="RefSeq" id="XP_024372895.1">
    <property type="nucleotide sequence ID" value="XM_024517127.2"/>
</dbReference>
<dbReference type="GeneID" id="112281015"/>
<name>A0A2K1KNR5_PHYPA</name>
<dbReference type="CDD" id="cd00761">
    <property type="entry name" value="Glyco_tranf_GTA_type"/>
    <property type="match status" value="1"/>
</dbReference>
<dbReference type="Gramene" id="Pp3c4_16750V3.2">
    <property type="protein sequence ID" value="Pp3c4_16750V3.2"/>
    <property type="gene ID" value="Pp3c4_16750"/>
</dbReference>
<proteinExistence type="predicted"/>
<keyword evidence="1" id="KW-0472">Membrane</keyword>
<keyword evidence="1" id="KW-0812">Transmembrane</keyword>
<keyword evidence="5" id="KW-1185">Reference proteome</keyword>
<reference evidence="3 5" key="1">
    <citation type="journal article" date="2008" name="Science">
        <title>The Physcomitrella genome reveals evolutionary insights into the conquest of land by plants.</title>
        <authorList>
            <person name="Rensing S."/>
            <person name="Lang D."/>
            <person name="Zimmer A."/>
            <person name="Terry A."/>
            <person name="Salamov A."/>
            <person name="Shapiro H."/>
            <person name="Nishiyama T."/>
            <person name="Perroud P.-F."/>
            <person name="Lindquist E."/>
            <person name="Kamisugi Y."/>
            <person name="Tanahashi T."/>
            <person name="Sakakibara K."/>
            <person name="Fujita T."/>
            <person name="Oishi K."/>
            <person name="Shin-I T."/>
            <person name="Kuroki Y."/>
            <person name="Toyoda A."/>
            <person name="Suzuki Y."/>
            <person name="Hashimoto A."/>
            <person name="Yamaguchi K."/>
            <person name="Sugano A."/>
            <person name="Kohara Y."/>
            <person name="Fujiyama A."/>
            <person name="Anterola A."/>
            <person name="Aoki S."/>
            <person name="Ashton N."/>
            <person name="Barbazuk W.B."/>
            <person name="Barker E."/>
            <person name="Bennetzen J."/>
            <person name="Bezanilla M."/>
            <person name="Blankenship R."/>
            <person name="Cho S.H."/>
            <person name="Dutcher S."/>
            <person name="Estelle M."/>
            <person name="Fawcett J.A."/>
            <person name="Gundlach H."/>
            <person name="Hanada K."/>
            <person name="Heyl A."/>
            <person name="Hicks K.A."/>
            <person name="Hugh J."/>
            <person name="Lohr M."/>
            <person name="Mayer K."/>
            <person name="Melkozernov A."/>
            <person name="Murata T."/>
            <person name="Nelson D."/>
            <person name="Pils B."/>
            <person name="Prigge M."/>
            <person name="Reiss B."/>
            <person name="Renner T."/>
            <person name="Rombauts S."/>
            <person name="Rushton P."/>
            <person name="Sanderfoot A."/>
            <person name="Schween G."/>
            <person name="Shiu S.-H."/>
            <person name="Stueber K."/>
            <person name="Theodoulou F.L."/>
            <person name="Tu H."/>
            <person name="Van de Peer Y."/>
            <person name="Verrier P.J."/>
            <person name="Waters E."/>
            <person name="Wood A."/>
            <person name="Yang L."/>
            <person name="Cove D."/>
            <person name="Cuming A."/>
            <person name="Hasebe M."/>
            <person name="Lucas S."/>
            <person name="Mishler D.B."/>
            <person name="Reski R."/>
            <person name="Grigoriev I."/>
            <person name="Quatrano R.S."/>
            <person name="Boore J.L."/>
        </authorList>
    </citation>
    <scope>NUCLEOTIDE SEQUENCE [LARGE SCALE GENOMIC DNA]</scope>
    <source>
        <strain evidence="4 5">cv. Gransden 2004</strain>
    </source>
</reference>
<dbReference type="Proteomes" id="UP000006727">
    <property type="component" value="Chromosome 4"/>
</dbReference>
<evidence type="ECO:0000256" key="1">
    <source>
        <dbReference type="SAM" id="Phobius"/>
    </source>
</evidence>
<feature type="domain" description="Glycosyltransferase 2-like" evidence="2">
    <location>
        <begin position="193"/>
        <end position="299"/>
    </location>
</feature>
<dbReference type="EMBL" id="ABEU02000004">
    <property type="protein sequence ID" value="PNR55425.1"/>
    <property type="molecule type" value="Genomic_DNA"/>
</dbReference>
<accession>A0A2K1KNR5</accession>
<dbReference type="Gene3D" id="3.90.550.10">
    <property type="entry name" value="Spore Coat Polysaccharide Biosynthesis Protein SpsA, Chain A"/>
    <property type="match status" value="2"/>
</dbReference>
<reference evidence="3 5" key="2">
    <citation type="journal article" date="2018" name="Plant J.">
        <title>The Physcomitrella patens chromosome-scale assembly reveals moss genome structure and evolution.</title>
        <authorList>
            <person name="Lang D."/>
            <person name="Ullrich K.K."/>
            <person name="Murat F."/>
            <person name="Fuchs J."/>
            <person name="Jenkins J."/>
            <person name="Haas F.B."/>
            <person name="Piednoel M."/>
            <person name="Gundlach H."/>
            <person name="Van Bel M."/>
            <person name="Meyberg R."/>
            <person name="Vives C."/>
            <person name="Morata J."/>
            <person name="Symeonidi A."/>
            <person name="Hiss M."/>
            <person name="Muchero W."/>
            <person name="Kamisugi Y."/>
            <person name="Saleh O."/>
            <person name="Blanc G."/>
            <person name="Decker E.L."/>
            <person name="van Gessel N."/>
            <person name="Grimwood J."/>
            <person name="Hayes R.D."/>
            <person name="Graham S.W."/>
            <person name="Gunter L.E."/>
            <person name="McDaniel S.F."/>
            <person name="Hoernstein S.N.W."/>
            <person name="Larsson A."/>
            <person name="Li F.W."/>
            <person name="Perroud P.F."/>
            <person name="Phillips J."/>
            <person name="Ranjan P."/>
            <person name="Rokshar D.S."/>
            <person name="Rothfels C.J."/>
            <person name="Schneider L."/>
            <person name="Shu S."/>
            <person name="Stevenson D.W."/>
            <person name="Thummler F."/>
            <person name="Tillich M."/>
            <person name="Villarreal Aguilar J.C."/>
            <person name="Widiez T."/>
            <person name="Wong G.K."/>
            <person name="Wymore A."/>
            <person name="Zhang Y."/>
            <person name="Zimmer A.D."/>
            <person name="Quatrano R.S."/>
            <person name="Mayer K.F.X."/>
            <person name="Goodstein D."/>
            <person name="Casacuberta J.M."/>
            <person name="Vandepoele K."/>
            <person name="Reski R."/>
            <person name="Cuming A.C."/>
            <person name="Tuskan G.A."/>
            <person name="Maumus F."/>
            <person name="Salse J."/>
            <person name="Schmutz J."/>
            <person name="Rensing S.A."/>
        </authorList>
    </citation>
    <scope>NUCLEOTIDE SEQUENCE [LARGE SCALE GENOMIC DNA]</scope>
    <source>
        <strain evidence="4 5">cv. Gransden 2004</strain>
    </source>
</reference>
<dbReference type="AlphaFoldDB" id="A0A2K1KNR5"/>
<dbReference type="InterPro" id="IPR001173">
    <property type="entry name" value="Glyco_trans_2-like"/>
</dbReference>
<dbReference type="Pfam" id="PF00535">
    <property type="entry name" value="Glycos_transf_2"/>
    <property type="match status" value="1"/>
</dbReference>
<dbReference type="PaxDb" id="3218-PP1S13_250V6.1"/>
<evidence type="ECO:0000259" key="2">
    <source>
        <dbReference type="Pfam" id="PF00535"/>
    </source>
</evidence>
<evidence type="ECO:0000313" key="4">
    <source>
        <dbReference type="EnsemblPlants" id="Pp3c4_16750V3.1"/>
    </source>
</evidence>
<dbReference type="PANTHER" id="PTHR33604:SF1">
    <property type="entry name" value="GLYCOSYLTRANSFERASE FAMILY PROTEIN 2"/>
    <property type="match status" value="1"/>
</dbReference>